<name>D4PBK5_VERVE</name>
<dbReference type="Gene3D" id="3.30.460.80">
    <property type="entry name" value="NADH:ubiquinone oxidoreductase, 30kDa subunit"/>
    <property type="match status" value="1"/>
</dbReference>
<dbReference type="GO" id="GO:0008137">
    <property type="term" value="F:NADH dehydrogenase (ubiquinone) activity"/>
    <property type="evidence" value="ECO:0007669"/>
    <property type="project" value="InterPro"/>
</dbReference>
<evidence type="ECO:0000259" key="5">
    <source>
        <dbReference type="Pfam" id="PF00329"/>
    </source>
</evidence>
<protein>
    <submittedName>
        <fullName evidence="6">NADH dehydrogenase subunit 9</fullName>
        <ecNumber evidence="6">1.6.5.3</ecNumber>
    </submittedName>
</protein>
<dbReference type="InterPro" id="IPR037232">
    <property type="entry name" value="NADH_quin_OxRdtase_su_C/D-like"/>
</dbReference>
<dbReference type="Pfam" id="PF00329">
    <property type="entry name" value="Complex1_30kDa"/>
    <property type="match status" value="1"/>
</dbReference>
<keyword evidence="4" id="KW-0472">Membrane</keyword>
<keyword evidence="6" id="KW-0560">Oxidoreductase</keyword>
<evidence type="ECO:0000256" key="3">
    <source>
        <dbReference type="RuleBase" id="RU003456"/>
    </source>
</evidence>
<dbReference type="HAMAP" id="MF_01357">
    <property type="entry name" value="NDH1_NuoC"/>
    <property type="match status" value="1"/>
</dbReference>
<reference evidence="6" key="1">
    <citation type="journal article" date="2010" name="Eukaryot. Cell">
        <title>Abundant 5S rRNA-like transcripts encoded by the mitochondrial genome in amoebozoa.</title>
        <authorList>
            <person name="Bullerwell C.E."/>
            <person name="Burger G."/>
            <person name="Gott J.M."/>
            <person name="Kourennaia O."/>
            <person name="Schnare M.N."/>
            <person name="Gray M.W."/>
        </authorList>
    </citation>
    <scope>NUCLEOTIDE SEQUENCE</scope>
</reference>
<keyword evidence="4" id="KW-0812">Transmembrane</keyword>
<evidence type="ECO:0000256" key="2">
    <source>
        <dbReference type="ARBA" id="ARBA00022448"/>
    </source>
</evidence>
<dbReference type="InterPro" id="IPR020396">
    <property type="entry name" value="NADH_UbQ_OxRdtase_CS"/>
</dbReference>
<dbReference type="SUPFAM" id="SSF143243">
    <property type="entry name" value="Nqo5-like"/>
    <property type="match status" value="1"/>
</dbReference>
<proteinExistence type="inferred from homology"/>
<dbReference type="AlphaFoldDB" id="D4PBK5"/>
<evidence type="ECO:0000256" key="4">
    <source>
        <dbReference type="SAM" id="Phobius"/>
    </source>
</evidence>
<evidence type="ECO:0000256" key="1">
    <source>
        <dbReference type="ARBA" id="ARBA00007569"/>
    </source>
</evidence>
<gene>
    <name evidence="6" type="primary">nad9</name>
</gene>
<dbReference type="PANTHER" id="PTHR10884">
    <property type="entry name" value="NADH DEHYDROGENASE UBIQUINONE IRON-SULFUR PROTEIN 3"/>
    <property type="match status" value="1"/>
</dbReference>
<comment type="similarity">
    <text evidence="1 3">Belongs to the complex I 30 kDa subunit family.</text>
</comment>
<keyword evidence="4" id="KW-1133">Transmembrane helix</keyword>
<keyword evidence="2 3" id="KW-0813">Transport</keyword>
<feature type="domain" description="NADH:ubiquinone oxidoreductase 30kDa subunit" evidence="5">
    <location>
        <begin position="46"/>
        <end position="157"/>
    </location>
</feature>
<dbReference type="EMBL" id="GU828005">
    <property type="protein sequence ID" value="ADD62217.1"/>
    <property type="molecule type" value="Genomic_DNA"/>
</dbReference>
<dbReference type="InterPro" id="IPR001268">
    <property type="entry name" value="NADH_UbQ_OxRdtase_30kDa_su"/>
</dbReference>
<dbReference type="RefSeq" id="YP_003540833.1">
    <property type="nucleotide sequence ID" value="NC_013986.1"/>
</dbReference>
<accession>D4PBK5</accession>
<dbReference type="PROSITE" id="PS00542">
    <property type="entry name" value="COMPLEX1_30K"/>
    <property type="match status" value="1"/>
</dbReference>
<keyword evidence="3" id="KW-0520">NAD</keyword>
<keyword evidence="6" id="KW-0496">Mitochondrion</keyword>
<dbReference type="PANTHER" id="PTHR10884:SF14">
    <property type="entry name" value="NADH DEHYDROGENASE [UBIQUINONE] IRON-SULFUR PROTEIN 3, MITOCHONDRIAL"/>
    <property type="match status" value="1"/>
</dbReference>
<dbReference type="InterPro" id="IPR010218">
    <property type="entry name" value="NADH_DH_suC"/>
</dbReference>
<keyword evidence="3" id="KW-1278">Translocase</keyword>
<feature type="transmembrane region" description="Helical" evidence="4">
    <location>
        <begin position="6"/>
        <end position="24"/>
    </location>
</feature>
<dbReference type="EC" id="1.6.5.3" evidence="6"/>
<geneLocation type="mitochondrion" evidence="6"/>
<dbReference type="GO" id="GO:0016651">
    <property type="term" value="F:oxidoreductase activity, acting on NAD(P)H"/>
    <property type="evidence" value="ECO:0007669"/>
    <property type="project" value="InterPro"/>
</dbReference>
<evidence type="ECO:0000313" key="6">
    <source>
        <dbReference type="EMBL" id="ADD62217.1"/>
    </source>
</evidence>
<organism evidence="6">
    <name type="scientific">Vermamoeba vermiformis</name>
    <name type="common">Amoeba</name>
    <name type="synonym">Hartmannella vermiformis</name>
    <dbReference type="NCBI Taxonomy" id="5778"/>
    <lineage>
        <taxon>Eukaryota</taxon>
        <taxon>Amoebozoa</taxon>
        <taxon>Tubulinea</taxon>
        <taxon>Echinamoebida</taxon>
        <taxon>Vermamoeba</taxon>
    </lineage>
</organism>
<sequence>MNEGCIRLIVYMFLTLLPIVNKWVDAIVVKPCSMILITNSKNMRSLLIFLKFLFDTNFSSLMDIWGSDYPHRNYRFEVNFLILNLSLPYRLIIRVSTNEYIPISTISDLYSSAGWLEREVWDMYGVYFSGHKDLRRILTDYGFSGYPLRKDFPLTGYTEVRYDDTKKQVVLEPLEISQELRLFNFKSPWENNYLD</sequence>
<dbReference type="GeneID" id="8890273"/>